<dbReference type="OrthoDB" id="5587740at2759"/>
<keyword evidence="2" id="KW-0687">Ribonucleoprotein</keyword>
<feature type="domain" description="Ribosomal protein bL31m N-terminal" evidence="3">
    <location>
        <begin position="44"/>
        <end position="82"/>
    </location>
</feature>
<gene>
    <name evidence="4" type="ORF">SPPG_07363</name>
</gene>
<dbReference type="Proteomes" id="UP000053201">
    <property type="component" value="Unassembled WGS sequence"/>
</dbReference>
<evidence type="ECO:0000259" key="3">
    <source>
        <dbReference type="Pfam" id="PF21492"/>
    </source>
</evidence>
<dbReference type="InterPro" id="IPR048874">
    <property type="entry name" value="Ribosomal_bL31m_N"/>
</dbReference>
<dbReference type="VEuPathDB" id="FungiDB:SPPG_07363"/>
<dbReference type="InterPro" id="IPR034600">
    <property type="entry name" value="Ribosomal_bL31m"/>
</dbReference>
<dbReference type="EMBL" id="KQ257464">
    <property type="protein sequence ID" value="KNC97442.1"/>
    <property type="molecule type" value="Genomic_DNA"/>
</dbReference>
<accession>A0A0L0H893</accession>
<dbReference type="PANTHER" id="PTHR28174">
    <property type="entry name" value="54S RIBOSOMAL PROTEIN L36, MITOCHONDRIAL"/>
    <property type="match status" value="1"/>
</dbReference>
<dbReference type="RefSeq" id="XP_016605482.1">
    <property type="nucleotide sequence ID" value="XM_016755527.1"/>
</dbReference>
<protein>
    <recommendedName>
        <fullName evidence="3">Ribosomal protein bL31m N-terminal domain-containing protein</fullName>
    </recommendedName>
</protein>
<evidence type="ECO:0000256" key="2">
    <source>
        <dbReference type="ARBA" id="ARBA00023274"/>
    </source>
</evidence>
<dbReference type="Gene3D" id="6.20.130.10">
    <property type="match status" value="1"/>
</dbReference>
<dbReference type="GO" id="GO:0032543">
    <property type="term" value="P:mitochondrial translation"/>
    <property type="evidence" value="ECO:0007669"/>
    <property type="project" value="InterPro"/>
</dbReference>
<keyword evidence="5" id="KW-1185">Reference proteome</keyword>
<dbReference type="eggNOG" id="ENOG502RZ6E">
    <property type="taxonomic scope" value="Eukaryota"/>
</dbReference>
<organism evidence="4 5">
    <name type="scientific">Spizellomyces punctatus (strain DAOM BR117)</name>
    <dbReference type="NCBI Taxonomy" id="645134"/>
    <lineage>
        <taxon>Eukaryota</taxon>
        <taxon>Fungi</taxon>
        <taxon>Fungi incertae sedis</taxon>
        <taxon>Chytridiomycota</taxon>
        <taxon>Chytridiomycota incertae sedis</taxon>
        <taxon>Chytridiomycetes</taxon>
        <taxon>Spizellomycetales</taxon>
        <taxon>Spizellomycetaceae</taxon>
        <taxon>Spizellomyces</taxon>
    </lineage>
</organism>
<dbReference type="STRING" id="645134.A0A0L0H893"/>
<name>A0A0L0H893_SPIPD</name>
<dbReference type="OMA" id="LWNPAML"/>
<dbReference type="AlphaFoldDB" id="A0A0L0H893"/>
<reference evidence="4 5" key="1">
    <citation type="submission" date="2009-08" db="EMBL/GenBank/DDBJ databases">
        <title>The Genome Sequence of Spizellomyces punctatus strain DAOM BR117.</title>
        <authorList>
            <consortium name="The Broad Institute Genome Sequencing Platform"/>
            <person name="Russ C."/>
            <person name="Cuomo C."/>
            <person name="Shea T."/>
            <person name="Young S.K."/>
            <person name="Zeng Q."/>
            <person name="Koehrsen M."/>
            <person name="Haas B."/>
            <person name="Borodovsky M."/>
            <person name="Guigo R."/>
            <person name="Alvarado L."/>
            <person name="Berlin A."/>
            <person name="Bochicchio J."/>
            <person name="Borenstein D."/>
            <person name="Chapman S."/>
            <person name="Chen Z."/>
            <person name="Engels R."/>
            <person name="Freedman E."/>
            <person name="Gellesch M."/>
            <person name="Goldberg J."/>
            <person name="Griggs A."/>
            <person name="Gujja S."/>
            <person name="Heiman D."/>
            <person name="Hepburn T."/>
            <person name="Howarth C."/>
            <person name="Jen D."/>
            <person name="Larson L."/>
            <person name="Lewis B."/>
            <person name="Mehta T."/>
            <person name="Park D."/>
            <person name="Pearson M."/>
            <person name="Roberts A."/>
            <person name="Saif S."/>
            <person name="Shenoy N."/>
            <person name="Sisk P."/>
            <person name="Stolte C."/>
            <person name="Sykes S."/>
            <person name="Thomson T."/>
            <person name="Walk T."/>
            <person name="White J."/>
            <person name="Yandava C."/>
            <person name="Burger G."/>
            <person name="Gray M.W."/>
            <person name="Holland P.W.H."/>
            <person name="King N."/>
            <person name="Lang F.B.F."/>
            <person name="Roger A.J."/>
            <person name="Ruiz-Trillo I."/>
            <person name="Lander E."/>
            <person name="Nusbaum C."/>
        </authorList>
    </citation>
    <scope>NUCLEOTIDE SEQUENCE [LARGE SCALE GENOMIC DNA]</scope>
    <source>
        <strain evidence="4 5">DAOM BR117</strain>
    </source>
</reference>
<dbReference type="GeneID" id="27690583"/>
<keyword evidence="1" id="KW-0689">Ribosomal protein</keyword>
<sequence>MLSRQGRIPHAISQQTRNTLLYRGMASLKKIPLTRPTGVNPPLFHQTIVHSDGSTFTLRTTSPRPLLKLTKDARNHPLWNPALNVLDDQSGELAKFERRFGEVADLGDLAEYEVVEAAPKKTKKVVEAEPVQAAKKGKKKK</sequence>
<dbReference type="GO" id="GO:0003735">
    <property type="term" value="F:structural constituent of ribosome"/>
    <property type="evidence" value="ECO:0007669"/>
    <property type="project" value="InterPro"/>
</dbReference>
<evidence type="ECO:0000256" key="1">
    <source>
        <dbReference type="ARBA" id="ARBA00022980"/>
    </source>
</evidence>
<dbReference type="InterPro" id="IPR034704">
    <property type="entry name" value="Ribosomal_bL28/bL31-like_sf"/>
</dbReference>
<dbReference type="InParanoid" id="A0A0L0H893"/>
<dbReference type="GO" id="GO:0005762">
    <property type="term" value="C:mitochondrial large ribosomal subunit"/>
    <property type="evidence" value="ECO:0007669"/>
    <property type="project" value="InterPro"/>
</dbReference>
<proteinExistence type="predicted"/>
<dbReference type="PANTHER" id="PTHR28174:SF1">
    <property type="entry name" value="LARGE RIBOSOMAL SUBUNIT PROTEIN BL31M"/>
    <property type="match status" value="1"/>
</dbReference>
<dbReference type="SUPFAM" id="SSF143800">
    <property type="entry name" value="L28p-like"/>
    <property type="match status" value="1"/>
</dbReference>
<evidence type="ECO:0000313" key="4">
    <source>
        <dbReference type="EMBL" id="KNC97442.1"/>
    </source>
</evidence>
<dbReference type="Pfam" id="PF21492">
    <property type="entry name" value="bL31_N"/>
    <property type="match status" value="1"/>
</dbReference>
<evidence type="ECO:0000313" key="5">
    <source>
        <dbReference type="Proteomes" id="UP000053201"/>
    </source>
</evidence>